<dbReference type="AlphaFoldDB" id="A0A1I1PC65"/>
<accession>A0A1I1PC65</accession>
<name>A0A1I1PC65_9GAMM</name>
<gene>
    <name evidence="1" type="ORF">SAMN05660831_00542</name>
</gene>
<dbReference type="OrthoDB" id="5293401at2"/>
<evidence type="ECO:0008006" key="3">
    <source>
        <dbReference type="Google" id="ProtNLM"/>
    </source>
</evidence>
<organism evidence="1 2">
    <name type="scientific">Thiohalospira halophila DSM 15071</name>
    <dbReference type="NCBI Taxonomy" id="1123397"/>
    <lineage>
        <taxon>Bacteria</taxon>
        <taxon>Pseudomonadati</taxon>
        <taxon>Pseudomonadota</taxon>
        <taxon>Gammaproteobacteria</taxon>
        <taxon>Thiohalospirales</taxon>
        <taxon>Thiohalospiraceae</taxon>
        <taxon>Thiohalospira</taxon>
    </lineage>
</organism>
<protein>
    <recommendedName>
        <fullName evidence="3">3-deoxy-D-manno-octulosonic-acid transferase N-terminal domain-containing protein</fullName>
    </recommendedName>
</protein>
<reference evidence="1 2" key="1">
    <citation type="submission" date="2016-10" db="EMBL/GenBank/DDBJ databases">
        <authorList>
            <person name="de Groot N.N."/>
        </authorList>
    </citation>
    <scope>NUCLEOTIDE SEQUENCE [LARGE SCALE GENOMIC DNA]</scope>
    <source>
        <strain evidence="1 2">HL3</strain>
    </source>
</reference>
<evidence type="ECO:0000313" key="2">
    <source>
        <dbReference type="Proteomes" id="UP000198611"/>
    </source>
</evidence>
<sequence>MADGRGSAGFWQRRRADWSDLRHNRRRYHARRGRLRPPEGRSPLVWIQAGEGADNLRLAADLLGALRQSRLDLRLVLTYPEEDRAILRERLEGCSREKVALGYGPDPVPRAQGRVAERLAPLGVIGVGRAPTPALEGISHRVAVRSGPAGASVEAALPADSDTADAWQGRAEDIAPAADPLTLLAEAQVEPVLPALLGGDRLAWFIGVSDWRGLEATWRAHPLASQGVLFASPAPGAKVPAHLPRLADWDRKPLPAGTLMVVDDPRWNPALAVSAESIHLFEDLPAARWQALAGHRPVTSAVSLPADATGALPCPVVGSGDEAALAAWQGWLDDPLAAREMGSACRRHFWAVRREADAAVNRLLERIYAW</sequence>
<proteinExistence type="predicted"/>
<keyword evidence="2" id="KW-1185">Reference proteome</keyword>
<dbReference type="Proteomes" id="UP000198611">
    <property type="component" value="Unassembled WGS sequence"/>
</dbReference>
<dbReference type="RefSeq" id="WP_093427191.1">
    <property type="nucleotide sequence ID" value="NZ_FOMJ01000001.1"/>
</dbReference>
<dbReference type="STRING" id="1123397.SAMN05660831_00542"/>
<dbReference type="EMBL" id="FOMJ01000001">
    <property type="protein sequence ID" value="SFD03570.1"/>
    <property type="molecule type" value="Genomic_DNA"/>
</dbReference>
<evidence type="ECO:0000313" key="1">
    <source>
        <dbReference type="EMBL" id="SFD03570.1"/>
    </source>
</evidence>